<gene>
    <name evidence="3" type="ORF">LTR09_002369</name>
</gene>
<keyword evidence="2" id="KW-0472">Membrane</keyword>
<reference evidence="3" key="1">
    <citation type="submission" date="2023-04" db="EMBL/GenBank/DDBJ databases">
        <title>Black Yeasts Isolated from many extreme environments.</title>
        <authorList>
            <person name="Coleine C."/>
            <person name="Stajich J.E."/>
            <person name="Selbmann L."/>
        </authorList>
    </citation>
    <scope>NUCLEOTIDE SEQUENCE</scope>
    <source>
        <strain evidence="3">CCFEE 5312</strain>
    </source>
</reference>
<accession>A0AAJ0LVD2</accession>
<dbReference type="Proteomes" id="UP001271007">
    <property type="component" value="Unassembled WGS sequence"/>
</dbReference>
<evidence type="ECO:0000313" key="3">
    <source>
        <dbReference type="EMBL" id="KAK3056576.1"/>
    </source>
</evidence>
<dbReference type="Pfam" id="PF08592">
    <property type="entry name" value="Anthrone_oxy"/>
    <property type="match status" value="1"/>
</dbReference>
<dbReference type="AlphaFoldDB" id="A0AAJ0LVD2"/>
<keyword evidence="2" id="KW-0812">Transmembrane</keyword>
<keyword evidence="2" id="KW-1133">Transmembrane helix</keyword>
<evidence type="ECO:0000256" key="1">
    <source>
        <dbReference type="SAM" id="MobiDB-lite"/>
    </source>
</evidence>
<evidence type="ECO:0000313" key="4">
    <source>
        <dbReference type="Proteomes" id="UP001271007"/>
    </source>
</evidence>
<keyword evidence="4" id="KW-1185">Reference proteome</keyword>
<feature type="transmembrane region" description="Helical" evidence="2">
    <location>
        <begin position="137"/>
        <end position="157"/>
    </location>
</feature>
<name>A0AAJ0LVD2_9PEZI</name>
<comment type="caution">
    <text evidence="3">The sequence shown here is derived from an EMBL/GenBank/DDBJ whole genome shotgun (WGS) entry which is preliminary data.</text>
</comment>
<feature type="region of interest" description="Disordered" evidence="1">
    <location>
        <begin position="48"/>
        <end position="84"/>
    </location>
</feature>
<protein>
    <submittedName>
        <fullName evidence="3">Uncharacterized protein</fullName>
    </submittedName>
</protein>
<proteinExistence type="predicted"/>
<organism evidence="3 4">
    <name type="scientific">Extremus antarcticus</name>
    <dbReference type="NCBI Taxonomy" id="702011"/>
    <lineage>
        <taxon>Eukaryota</taxon>
        <taxon>Fungi</taxon>
        <taxon>Dikarya</taxon>
        <taxon>Ascomycota</taxon>
        <taxon>Pezizomycotina</taxon>
        <taxon>Dothideomycetes</taxon>
        <taxon>Dothideomycetidae</taxon>
        <taxon>Mycosphaerellales</taxon>
        <taxon>Extremaceae</taxon>
        <taxon>Extremus</taxon>
    </lineage>
</organism>
<feature type="transmembrane region" description="Helical" evidence="2">
    <location>
        <begin position="107"/>
        <end position="125"/>
    </location>
</feature>
<evidence type="ECO:0000256" key="2">
    <source>
        <dbReference type="SAM" id="Phobius"/>
    </source>
</evidence>
<sequence>MAVPLRDSPAILATKLGVVGTTLFIAGGMASTSTQFIPALISAAQKTPSRSSQVESGRLTPQPNESKQLSIDANKQSSNSSSQSFDGYRAAAQQFVLMSKTAFASQVPAELVAIVASGYLAYHSYSSRLSNAGHKWAAVAALVATIFPLTGGLMVPLDHKIARLGGDEEKLEPFEDMPPDRDAERRNTVEFLGTWNRLNQARSVVMFAAGAVGLWSLVE</sequence>
<dbReference type="InterPro" id="IPR013901">
    <property type="entry name" value="Anthrone_oxy"/>
</dbReference>
<feature type="compositionally biased region" description="Polar residues" evidence="1">
    <location>
        <begin position="48"/>
        <end position="75"/>
    </location>
</feature>
<dbReference type="EMBL" id="JAWDJX010000005">
    <property type="protein sequence ID" value="KAK3056576.1"/>
    <property type="molecule type" value="Genomic_DNA"/>
</dbReference>